<comment type="caution">
    <text evidence="1">The sequence shown here is derived from an EMBL/GenBank/DDBJ whole genome shotgun (WGS) entry which is preliminary data.</text>
</comment>
<organism evidence="1 2">
    <name type="scientific">Paraburkholderia dipogonis</name>
    <dbReference type="NCBI Taxonomy" id="1211383"/>
    <lineage>
        <taxon>Bacteria</taxon>
        <taxon>Pseudomonadati</taxon>
        <taxon>Pseudomonadota</taxon>
        <taxon>Betaproteobacteria</taxon>
        <taxon>Burkholderiales</taxon>
        <taxon>Burkholderiaceae</taxon>
        <taxon>Paraburkholderia</taxon>
    </lineage>
</organism>
<dbReference type="GeneID" id="97309502"/>
<dbReference type="RefSeq" id="WP_134466184.1">
    <property type="nucleotide sequence ID" value="NZ_JBHMFL010000138.1"/>
</dbReference>
<sequence>MDRFVEIVDPGACHVINLPNRIWVFGGPCSRHGEAPASLRDAFWKQTLQSTAQQSWLSDLDRPENHNGWWAFSGYDDLLEFERDACYLARATILFAESPGSLAELGALAIDESILPRLHVVVQSHHLVDTQRESFLNLGPLKRVEKHGCRCVIGGTIATQLPAVEFESITDSIASWLPTEPRTSAFRTDNPTHRLLLLADLVDLLLVSKLDDVRRAAGHFGVRLGESEIERAMRLLDFLGLVKLEHRGREPFAVRREKSAAPWVKYTAKVGQPHFDRSRFKITAEEFILHDQRRNSIFERRQ</sequence>
<dbReference type="NCBIfam" id="NF038232">
    <property type="entry name" value="STM3845_fam"/>
    <property type="match status" value="1"/>
</dbReference>
<gene>
    <name evidence="1" type="ORF">E2553_40360</name>
</gene>
<evidence type="ECO:0000313" key="1">
    <source>
        <dbReference type="EMBL" id="TFE37662.1"/>
    </source>
</evidence>
<name>A0A4Y8MJQ7_9BURK</name>
<dbReference type="EMBL" id="SNVI01000005">
    <property type="protein sequence ID" value="TFE37662.1"/>
    <property type="molecule type" value="Genomic_DNA"/>
</dbReference>
<dbReference type="AlphaFoldDB" id="A0A4Y8MJQ7"/>
<dbReference type="InterPro" id="IPR049725">
    <property type="entry name" value="STM3845-like"/>
</dbReference>
<proteinExistence type="predicted"/>
<dbReference type="Proteomes" id="UP000297385">
    <property type="component" value="Unassembled WGS sequence"/>
</dbReference>
<reference evidence="1 2" key="1">
    <citation type="submission" date="2019-03" db="EMBL/GenBank/DDBJ databases">
        <title>Complete Genome Sequence of Paraburkholderia dipogonis ICMP 19430T, a Nitrogen-fixing Symbiont of the South African Invasive Legume Dipogon lignosus in New Zealand.</title>
        <authorList>
            <person name="De Meyer S.E."/>
        </authorList>
    </citation>
    <scope>NUCLEOTIDE SEQUENCE [LARGE SCALE GENOMIC DNA]</scope>
    <source>
        <strain evidence="1 2">ICMP 19430</strain>
    </source>
</reference>
<protein>
    <submittedName>
        <fullName evidence="1">Uncharacterized protein</fullName>
    </submittedName>
</protein>
<accession>A0A4Y8MJQ7</accession>
<evidence type="ECO:0000313" key="2">
    <source>
        <dbReference type="Proteomes" id="UP000297385"/>
    </source>
</evidence>